<feature type="transmembrane region" description="Helical" evidence="10">
    <location>
        <begin position="151"/>
        <end position="172"/>
    </location>
</feature>
<evidence type="ECO:0000259" key="13">
    <source>
        <dbReference type="SMART" id="SM00079"/>
    </source>
</evidence>
<dbReference type="AlphaFoldDB" id="A0A432YQR8"/>
<keyword evidence="2" id="KW-0813">Transport</keyword>
<evidence type="ECO:0000256" key="2">
    <source>
        <dbReference type="ARBA" id="ARBA00022448"/>
    </source>
</evidence>
<evidence type="ECO:0000256" key="11">
    <source>
        <dbReference type="SAM" id="SignalP"/>
    </source>
</evidence>
<evidence type="ECO:0000313" key="15">
    <source>
        <dbReference type="Proteomes" id="UP000288259"/>
    </source>
</evidence>
<name>A0A432YQR8_9GAMM</name>
<comment type="caution">
    <text evidence="14">The sequence shown here is derived from an EMBL/GenBank/DDBJ whole genome shotgun (WGS) entry which is preliminary data.</text>
</comment>
<evidence type="ECO:0000256" key="7">
    <source>
        <dbReference type="ARBA" id="ARBA00023170"/>
    </source>
</evidence>
<dbReference type="PANTHER" id="PTHR18966">
    <property type="entry name" value="IONOTROPIC GLUTAMATE RECEPTOR"/>
    <property type="match status" value="1"/>
</dbReference>
<keyword evidence="15" id="KW-1185">Reference proteome</keyword>
<dbReference type="RefSeq" id="WP_126753479.1">
    <property type="nucleotide sequence ID" value="NZ_PIPY01000001.1"/>
</dbReference>
<evidence type="ECO:0000256" key="5">
    <source>
        <dbReference type="ARBA" id="ARBA00023065"/>
    </source>
</evidence>
<evidence type="ECO:0000256" key="4">
    <source>
        <dbReference type="ARBA" id="ARBA00022989"/>
    </source>
</evidence>
<dbReference type="OrthoDB" id="9799090at2"/>
<evidence type="ECO:0000256" key="8">
    <source>
        <dbReference type="ARBA" id="ARBA00023180"/>
    </source>
</evidence>
<dbReference type="GO" id="GO:0015276">
    <property type="term" value="F:ligand-gated monoatomic ion channel activity"/>
    <property type="evidence" value="ECO:0007669"/>
    <property type="project" value="InterPro"/>
</dbReference>
<feature type="chain" id="PRO_5019095279" evidence="11">
    <location>
        <begin position="33"/>
        <end position="370"/>
    </location>
</feature>
<evidence type="ECO:0000313" key="14">
    <source>
        <dbReference type="EMBL" id="RUO63761.1"/>
    </source>
</evidence>
<evidence type="ECO:0000256" key="1">
    <source>
        <dbReference type="ARBA" id="ARBA00004141"/>
    </source>
</evidence>
<gene>
    <name evidence="14" type="ORF">CWI71_01480</name>
</gene>
<keyword evidence="6 10" id="KW-0472">Membrane</keyword>
<dbReference type="Proteomes" id="UP000288259">
    <property type="component" value="Unassembled WGS sequence"/>
</dbReference>
<feature type="signal peptide" evidence="11">
    <location>
        <begin position="1"/>
        <end position="32"/>
    </location>
</feature>
<dbReference type="EMBL" id="PIPY01000001">
    <property type="protein sequence ID" value="RUO63761.1"/>
    <property type="molecule type" value="Genomic_DNA"/>
</dbReference>
<keyword evidence="4 10" id="KW-1133">Transmembrane helix</keyword>
<feature type="domain" description="Solute-binding protein family 3/N-terminal" evidence="12">
    <location>
        <begin position="41"/>
        <end position="369"/>
    </location>
</feature>
<dbReference type="PRINTS" id="PR00169">
    <property type="entry name" value="KCHANNEL"/>
</dbReference>
<dbReference type="Pfam" id="PF00060">
    <property type="entry name" value="Lig_chan"/>
    <property type="match status" value="1"/>
</dbReference>
<keyword evidence="8" id="KW-0325">Glycoprotein</keyword>
<evidence type="ECO:0000259" key="12">
    <source>
        <dbReference type="SMART" id="SM00062"/>
    </source>
</evidence>
<evidence type="ECO:0000256" key="10">
    <source>
        <dbReference type="SAM" id="Phobius"/>
    </source>
</evidence>
<dbReference type="SMART" id="SM00062">
    <property type="entry name" value="PBPb"/>
    <property type="match status" value="1"/>
</dbReference>
<feature type="transmembrane region" description="Helical" evidence="10">
    <location>
        <begin position="184"/>
        <end position="205"/>
    </location>
</feature>
<evidence type="ECO:0000256" key="3">
    <source>
        <dbReference type="ARBA" id="ARBA00022692"/>
    </source>
</evidence>
<sequence>MHKLTMKLTMALCVWSLLAVLTASATPLTAQADSANPAAAPLDVAVRVSPPFVTKDEQGQFRGLTIELWEHIATVNGYDYNYREVGLDALISGVALADYDVGLGAVSVTADRESMIDFTLPFYNAGLGIAVPAAEGAGWWPTIKRFLSFEFMTVMLALIGILLIAGWLVWLAERRHNPDEFKNASVRGIGAGFWWAAVTMTTVGYGDKSPRSSLGRLIALVWMFTSVIIISSFTASITSALTINKLSTRVQSKDDLVSVRVASVPNSYSAYWLDRENIGYQEYENLREALLAVQQGRADAVVYDAPLLKYQLRKGFKGLIVLPETFAPQDYAIVLPQRAEHREEVNGALLRYVRSAEWREAVSRYLGDSL</sequence>
<dbReference type="Gene3D" id="1.10.287.70">
    <property type="match status" value="1"/>
</dbReference>
<accession>A0A432YQR8</accession>
<dbReference type="SUPFAM" id="SSF53850">
    <property type="entry name" value="Periplasmic binding protein-like II"/>
    <property type="match status" value="1"/>
</dbReference>
<keyword evidence="7" id="KW-0675">Receptor</keyword>
<dbReference type="InterPro" id="IPR001638">
    <property type="entry name" value="Solute-binding_3/MltF_N"/>
</dbReference>
<feature type="domain" description="Ionotropic glutamate receptor C-terminal" evidence="13">
    <location>
        <begin position="41"/>
        <end position="360"/>
    </location>
</feature>
<evidence type="ECO:0000256" key="6">
    <source>
        <dbReference type="ARBA" id="ARBA00023136"/>
    </source>
</evidence>
<comment type="subcellular location">
    <subcellularLocation>
        <location evidence="1">Membrane</location>
        <topology evidence="1">Multi-pass membrane protein</topology>
    </subcellularLocation>
</comment>
<dbReference type="InterPro" id="IPR015683">
    <property type="entry name" value="Ionotropic_Glu_rcpt"/>
</dbReference>
<proteinExistence type="predicted"/>
<dbReference type="Gene3D" id="3.40.190.10">
    <property type="entry name" value="Periplasmic binding protein-like II"/>
    <property type="match status" value="2"/>
</dbReference>
<feature type="transmembrane region" description="Helical" evidence="10">
    <location>
        <begin position="217"/>
        <end position="243"/>
    </location>
</feature>
<dbReference type="InterPro" id="IPR001320">
    <property type="entry name" value="Iontro_rcpt_C"/>
</dbReference>
<organism evidence="14 15">
    <name type="scientific">Pseudidiomarina insulisalsae</name>
    <dbReference type="NCBI Taxonomy" id="575789"/>
    <lineage>
        <taxon>Bacteria</taxon>
        <taxon>Pseudomonadati</taxon>
        <taxon>Pseudomonadota</taxon>
        <taxon>Gammaproteobacteria</taxon>
        <taxon>Alteromonadales</taxon>
        <taxon>Idiomarinaceae</taxon>
        <taxon>Pseudidiomarina</taxon>
    </lineage>
</organism>
<dbReference type="SUPFAM" id="SSF81324">
    <property type="entry name" value="Voltage-gated potassium channels"/>
    <property type="match status" value="1"/>
</dbReference>
<dbReference type="Pfam" id="PF00497">
    <property type="entry name" value="SBP_bac_3"/>
    <property type="match status" value="1"/>
</dbReference>
<reference evidence="15" key="1">
    <citation type="journal article" date="2018" name="Front. Microbiol.">
        <title>Genome-Based Analysis Reveals the Taxonomy and Diversity of the Family Idiomarinaceae.</title>
        <authorList>
            <person name="Liu Y."/>
            <person name="Lai Q."/>
            <person name="Shao Z."/>
        </authorList>
    </citation>
    <scope>NUCLEOTIDE SEQUENCE [LARGE SCALE GENOMIC DNA]</scope>
    <source>
        <strain evidence="15">CVS-6</strain>
    </source>
</reference>
<keyword evidence="11" id="KW-0732">Signal</keyword>
<dbReference type="SMART" id="SM00079">
    <property type="entry name" value="PBPe"/>
    <property type="match status" value="1"/>
</dbReference>
<protein>
    <submittedName>
        <fullName evidence="14">ABC transporter substrate-binding protein</fullName>
    </submittedName>
</protein>
<dbReference type="GO" id="GO:0016020">
    <property type="term" value="C:membrane"/>
    <property type="evidence" value="ECO:0007669"/>
    <property type="project" value="UniProtKB-SubCell"/>
</dbReference>
<keyword evidence="5" id="KW-0406">Ion transport</keyword>
<evidence type="ECO:0000256" key="9">
    <source>
        <dbReference type="ARBA" id="ARBA00023303"/>
    </source>
</evidence>
<keyword evidence="3 10" id="KW-0812">Transmembrane</keyword>
<keyword evidence="9" id="KW-0407">Ion channel</keyword>